<keyword evidence="3" id="KW-1185">Reference proteome</keyword>
<organism evidence="2 3">
    <name type="scientific">Saccharopolyspora gregorii</name>
    <dbReference type="NCBI Taxonomy" id="33914"/>
    <lineage>
        <taxon>Bacteria</taxon>
        <taxon>Bacillati</taxon>
        <taxon>Actinomycetota</taxon>
        <taxon>Actinomycetes</taxon>
        <taxon>Pseudonocardiales</taxon>
        <taxon>Pseudonocardiaceae</taxon>
        <taxon>Saccharopolyspora</taxon>
    </lineage>
</organism>
<dbReference type="RefSeq" id="WP_344926393.1">
    <property type="nucleotide sequence ID" value="NZ_BAAAYK010000038.1"/>
</dbReference>
<comment type="caution">
    <text evidence="2">The sequence shown here is derived from an EMBL/GenBank/DDBJ whole genome shotgun (WGS) entry which is preliminary data.</text>
</comment>
<reference evidence="3" key="1">
    <citation type="journal article" date="2019" name="Int. J. Syst. Evol. Microbiol.">
        <title>The Global Catalogue of Microorganisms (GCM) 10K type strain sequencing project: providing services to taxonomists for standard genome sequencing and annotation.</title>
        <authorList>
            <consortium name="The Broad Institute Genomics Platform"/>
            <consortium name="The Broad Institute Genome Sequencing Center for Infectious Disease"/>
            <person name="Wu L."/>
            <person name="Ma J."/>
        </authorList>
    </citation>
    <scope>NUCLEOTIDE SEQUENCE [LARGE SCALE GENOMIC DNA]</scope>
    <source>
        <strain evidence="3">JCM 9687</strain>
    </source>
</reference>
<evidence type="ECO:0000259" key="1">
    <source>
        <dbReference type="Pfam" id="PF21806"/>
    </source>
</evidence>
<sequence length="213" mass="24220">MTDATSITGFPISITGDELALDDYLADFRDRFWNRSNTGAWKFERRQVFRQPESASWKAFDDGDWDRSLRLLEERRPKLVDYFDRVEAHGFSVRRVRVVEEPLSPYLIWELNSLLIRHESGASISVVDAAALAEWERDGPLPEIFVLGPDTVYEVRYDADGVAVGAVRCVDGPTAQRWTTFIDSLHRGGERIDAFFDQAVRGLRPAGRRAPSA</sequence>
<feature type="domain" description="DUF6879" evidence="1">
    <location>
        <begin position="27"/>
        <end position="196"/>
    </location>
</feature>
<protein>
    <recommendedName>
        <fullName evidence="1">DUF6879 domain-containing protein</fullName>
    </recommendedName>
</protein>
<evidence type="ECO:0000313" key="3">
    <source>
        <dbReference type="Proteomes" id="UP001500483"/>
    </source>
</evidence>
<proteinExistence type="predicted"/>
<dbReference type="Pfam" id="PF21806">
    <property type="entry name" value="DUF6879"/>
    <property type="match status" value="1"/>
</dbReference>
<gene>
    <name evidence="2" type="ORF">GCM10020366_25010</name>
</gene>
<name>A0ABP6RSH2_9PSEU</name>
<dbReference type="Proteomes" id="UP001500483">
    <property type="component" value="Unassembled WGS sequence"/>
</dbReference>
<dbReference type="InterPro" id="IPR049244">
    <property type="entry name" value="DUF6879"/>
</dbReference>
<accession>A0ABP6RSH2</accession>
<dbReference type="EMBL" id="BAAAYK010000038">
    <property type="protein sequence ID" value="GAA3357348.1"/>
    <property type="molecule type" value="Genomic_DNA"/>
</dbReference>
<evidence type="ECO:0000313" key="2">
    <source>
        <dbReference type="EMBL" id="GAA3357348.1"/>
    </source>
</evidence>